<proteinExistence type="predicted"/>
<feature type="domain" description="SnoaL-like" evidence="1">
    <location>
        <begin position="21"/>
        <end position="108"/>
    </location>
</feature>
<dbReference type="InterPro" id="IPR032710">
    <property type="entry name" value="NTF2-like_dom_sf"/>
</dbReference>
<evidence type="ECO:0000313" key="2">
    <source>
        <dbReference type="EMBL" id="ADQ16697.1"/>
    </source>
</evidence>
<dbReference type="KEGG" id="lby:Lbys_0961"/>
<keyword evidence="3" id="KW-1185">Reference proteome</keyword>
<reference key="1">
    <citation type="submission" date="2010-11" db="EMBL/GenBank/DDBJ databases">
        <title>The complete genome of Leadbetterella byssophila DSM 17132.</title>
        <authorList>
            <consortium name="US DOE Joint Genome Institute (JGI-PGF)"/>
            <person name="Lucas S."/>
            <person name="Copeland A."/>
            <person name="Lapidus A."/>
            <person name="Glavina del Rio T."/>
            <person name="Dalin E."/>
            <person name="Tice H."/>
            <person name="Bruce D."/>
            <person name="Goodwin L."/>
            <person name="Pitluck S."/>
            <person name="Kyrpides N."/>
            <person name="Mavromatis K."/>
            <person name="Ivanova N."/>
            <person name="Teshima H."/>
            <person name="Brettin T."/>
            <person name="Detter J.C."/>
            <person name="Han C."/>
            <person name="Tapia R."/>
            <person name="Land M."/>
            <person name="Hauser L."/>
            <person name="Markowitz V."/>
            <person name="Cheng J.-F."/>
            <person name="Hugenholtz P."/>
            <person name="Woyke T."/>
            <person name="Wu D."/>
            <person name="Tindall B."/>
            <person name="Pomrenke H.G."/>
            <person name="Brambilla E."/>
            <person name="Klenk H.-P."/>
            <person name="Eisen J.A."/>
        </authorList>
    </citation>
    <scope>NUCLEOTIDE SEQUENCE [LARGE SCALE GENOMIC DNA]</scope>
    <source>
        <strain>DSM 17132</strain>
    </source>
</reference>
<dbReference type="OrthoDB" id="336094at2"/>
<organism evidence="2 3">
    <name type="scientific">Leadbetterella byssophila (strain DSM 17132 / JCM 16389 / KACC 11308 / NBRC 106382 / 4M15)</name>
    <dbReference type="NCBI Taxonomy" id="649349"/>
    <lineage>
        <taxon>Bacteria</taxon>
        <taxon>Pseudomonadati</taxon>
        <taxon>Bacteroidota</taxon>
        <taxon>Cytophagia</taxon>
        <taxon>Cytophagales</taxon>
        <taxon>Leadbetterellaceae</taxon>
        <taxon>Leadbetterella</taxon>
    </lineage>
</organism>
<reference evidence="2 3" key="2">
    <citation type="journal article" date="2011" name="Stand. Genomic Sci.">
        <title>Complete genome sequence of Leadbetterella byssophila type strain (4M15).</title>
        <authorList>
            <person name="Abt B."/>
            <person name="Teshima H."/>
            <person name="Lucas S."/>
            <person name="Lapidus A."/>
            <person name="Del Rio T.G."/>
            <person name="Nolan M."/>
            <person name="Tice H."/>
            <person name="Cheng J.F."/>
            <person name="Pitluck S."/>
            <person name="Liolios K."/>
            <person name="Pagani I."/>
            <person name="Ivanova N."/>
            <person name="Mavromatis K."/>
            <person name="Pati A."/>
            <person name="Tapia R."/>
            <person name="Han C."/>
            <person name="Goodwin L."/>
            <person name="Chen A."/>
            <person name="Palaniappan K."/>
            <person name="Land M."/>
            <person name="Hauser L."/>
            <person name="Chang Y.J."/>
            <person name="Jeffries C.D."/>
            <person name="Rohde M."/>
            <person name="Goker M."/>
            <person name="Tindall B.J."/>
            <person name="Detter J.C."/>
            <person name="Woyke T."/>
            <person name="Bristow J."/>
            <person name="Eisen J.A."/>
            <person name="Markowitz V."/>
            <person name="Hugenholtz P."/>
            <person name="Klenk H.P."/>
            <person name="Kyrpides N.C."/>
        </authorList>
    </citation>
    <scope>NUCLEOTIDE SEQUENCE [LARGE SCALE GENOMIC DNA]</scope>
    <source>
        <strain evidence="3">DSM 17132 / JCM 16389 / KACC 11308 / NBRC 106382 / 4M15</strain>
    </source>
</reference>
<dbReference type="eggNOG" id="COG3631">
    <property type="taxonomic scope" value="Bacteria"/>
</dbReference>
<dbReference type="Proteomes" id="UP000007435">
    <property type="component" value="Chromosome"/>
</dbReference>
<name>E4RRP1_LEAB4</name>
<dbReference type="PANTHER" id="PTHR34003">
    <property type="entry name" value="BLL2395 PROTEIN"/>
    <property type="match status" value="1"/>
</dbReference>
<dbReference type="AlphaFoldDB" id="E4RRP1"/>
<dbReference type="RefSeq" id="WP_013407748.1">
    <property type="nucleotide sequence ID" value="NC_014655.1"/>
</dbReference>
<sequence>MTTFTETVKEFNSLVQQYKFIEAVDKFYDQDIISTDNSNEPTKGMENFRKEVENFISNSEVEKLELLSTIVEENLSVAHWHYIFTNKMFGRLDYKQISVQRWRNGKIIQENHFYNLG</sequence>
<dbReference type="Pfam" id="PF12680">
    <property type="entry name" value="SnoaL_2"/>
    <property type="match status" value="1"/>
</dbReference>
<dbReference type="EMBL" id="CP002305">
    <property type="protein sequence ID" value="ADQ16697.1"/>
    <property type="molecule type" value="Genomic_DNA"/>
</dbReference>
<dbReference type="STRING" id="649349.Lbys_0961"/>
<dbReference type="SUPFAM" id="SSF54427">
    <property type="entry name" value="NTF2-like"/>
    <property type="match status" value="1"/>
</dbReference>
<dbReference type="PANTHER" id="PTHR34003:SF2">
    <property type="entry name" value="SNOAL-LIKE DOMAIN-CONTAINING PROTEIN"/>
    <property type="match status" value="1"/>
</dbReference>
<evidence type="ECO:0000259" key="1">
    <source>
        <dbReference type="Pfam" id="PF12680"/>
    </source>
</evidence>
<dbReference type="HOGENOM" id="CLU_151236_1_1_10"/>
<dbReference type="Gene3D" id="3.10.450.50">
    <property type="match status" value="1"/>
</dbReference>
<protein>
    <recommendedName>
        <fullName evidence="1">SnoaL-like domain-containing protein</fullName>
    </recommendedName>
</protein>
<gene>
    <name evidence="2" type="ordered locus">Lbys_0961</name>
</gene>
<dbReference type="InterPro" id="IPR037401">
    <property type="entry name" value="SnoaL-like"/>
</dbReference>
<evidence type="ECO:0000313" key="3">
    <source>
        <dbReference type="Proteomes" id="UP000007435"/>
    </source>
</evidence>
<accession>E4RRP1</accession>